<feature type="signal peptide" evidence="1">
    <location>
        <begin position="1"/>
        <end position="24"/>
    </location>
</feature>
<evidence type="ECO:0000313" key="3">
    <source>
        <dbReference type="Proteomes" id="UP000269903"/>
    </source>
</evidence>
<proteinExistence type="predicted"/>
<accession>A0A7Z8ZUC6</accession>
<organism evidence="2 3">
    <name type="scientific">Streptococcus equi subsp. zooepidemicus</name>
    <dbReference type="NCBI Taxonomy" id="40041"/>
    <lineage>
        <taxon>Bacteria</taxon>
        <taxon>Bacillati</taxon>
        <taxon>Bacillota</taxon>
        <taxon>Bacilli</taxon>
        <taxon>Lactobacillales</taxon>
        <taxon>Streptococcaceae</taxon>
        <taxon>Streptococcus</taxon>
    </lineage>
</organism>
<protein>
    <submittedName>
        <fullName evidence="2">Chromosome segregation ATPase</fullName>
    </submittedName>
</protein>
<dbReference type="EMBL" id="LR134317">
    <property type="protein sequence ID" value="VEF05473.1"/>
    <property type="molecule type" value="Genomic_DNA"/>
</dbReference>
<name>A0A7Z8ZUC6_STRSZ</name>
<evidence type="ECO:0000313" key="2">
    <source>
        <dbReference type="EMBL" id="VEF05473.1"/>
    </source>
</evidence>
<sequence length="89" mass="9964">MLYLTNLPALAHALLLLGNISHQATEALLNLYDHSKSLHKHVFLAFDKASSYSPEANQLLSENTVLRLSSNENELYGISWNKGENLNEI</sequence>
<gene>
    <name evidence="2" type="ORF">NCTC6180_00354</name>
</gene>
<dbReference type="Proteomes" id="UP000269903">
    <property type="component" value="Chromosome"/>
</dbReference>
<dbReference type="AlphaFoldDB" id="A0A7Z8ZUC6"/>
<feature type="chain" id="PRO_5039541141" evidence="1">
    <location>
        <begin position="25"/>
        <end position="89"/>
    </location>
</feature>
<evidence type="ECO:0000256" key="1">
    <source>
        <dbReference type="SAM" id="SignalP"/>
    </source>
</evidence>
<reference evidence="2 3" key="1">
    <citation type="submission" date="2018-12" db="EMBL/GenBank/DDBJ databases">
        <authorList>
            <consortium name="Pathogen Informatics"/>
        </authorList>
    </citation>
    <scope>NUCLEOTIDE SEQUENCE [LARGE SCALE GENOMIC DNA]</scope>
    <source>
        <strain evidence="2 3">NCTC6180</strain>
    </source>
</reference>
<keyword evidence="1" id="KW-0732">Signal</keyword>